<evidence type="ECO:0000256" key="2">
    <source>
        <dbReference type="ARBA" id="ARBA00006278"/>
    </source>
</evidence>
<feature type="transmembrane region" description="Helical" evidence="12">
    <location>
        <begin position="247"/>
        <end position="265"/>
    </location>
</feature>
<dbReference type="InterPro" id="IPR017927">
    <property type="entry name" value="FAD-bd_FR_type"/>
</dbReference>
<dbReference type="PROSITE" id="PS51384">
    <property type="entry name" value="FAD_FR"/>
    <property type="match status" value="1"/>
</dbReference>
<feature type="transmembrane region" description="Helical" evidence="12">
    <location>
        <begin position="184"/>
        <end position="207"/>
    </location>
</feature>
<dbReference type="CDD" id="cd06186">
    <property type="entry name" value="NOX_Duox_like_FAD_NADP"/>
    <property type="match status" value="1"/>
</dbReference>
<feature type="transmembrane region" description="Helical" evidence="12">
    <location>
        <begin position="219"/>
        <end position="241"/>
    </location>
</feature>
<feature type="region of interest" description="Disordered" evidence="11">
    <location>
        <begin position="521"/>
        <end position="564"/>
    </location>
</feature>
<dbReference type="EMBL" id="SKBQ01000042">
    <property type="protein sequence ID" value="TPX12217.1"/>
    <property type="molecule type" value="Genomic_DNA"/>
</dbReference>
<dbReference type="InterPro" id="IPR013121">
    <property type="entry name" value="Fe_red_NAD-bd_6"/>
</dbReference>
<dbReference type="InterPro" id="IPR013112">
    <property type="entry name" value="FAD-bd_8"/>
</dbReference>
<keyword evidence="9 12" id="KW-0472">Membrane</keyword>
<feature type="compositionally biased region" description="Basic and acidic residues" evidence="11">
    <location>
        <begin position="925"/>
        <end position="939"/>
    </location>
</feature>
<dbReference type="RefSeq" id="XP_030993928.1">
    <property type="nucleotide sequence ID" value="XM_031141810.1"/>
</dbReference>
<feature type="compositionally biased region" description="Basic and acidic residues" evidence="11">
    <location>
        <begin position="521"/>
        <end position="548"/>
    </location>
</feature>
<dbReference type="SFLD" id="SFLDS00052">
    <property type="entry name" value="Ferric_Reductase_Domain"/>
    <property type="match status" value="1"/>
</dbReference>
<comment type="subcellular location">
    <subcellularLocation>
        <location evidence="1">Membrane</location>
        <topology evidence="1">Multi-pass membrane protein</topology>
    </subcellularLocation>
</comment>
<feature type="region of interest" description="Disordered" evidence="11">
    <location>
        <begin position="1"/>
        <end position="32"/>
    </location>
</feature>
<keyword evidence="10" id="KW-0325">Glycoprotein</keyword>
<evidence type="ECO:0000256" key="4">
    <source>
        <dbReference type="ARBA" id="ARBA00022692"/>
    </source>
</evidence>
<dbReference type="GO" id="GO:0005886">
    <property type="term" value="C:plasma membrane"/>
    <property type="evidence" value="ECO:0007669"/>
    <property type="project" value="TreeGrafter"/>
</dbReference>
<dbReference type="Pfam" id="PF01794">
    <property type="entry name" value="Ferric_reduct"/>
    <property type="match status" value="1"/>
</dbReference>
<keyword evidence="15" id="KW-1185">Reference proteome</keyword>
<evidence type="ECO:0000256" key="5">
    <source>
        <dbReference type="ARBA" id="ARBA00022982"/>
    </source>
</evidence>
<dbReference type="GO" id="GO:0006826">
    <property type="term" value="P:iron ion transport"/>
    <property type="evidence" value="ECO:0007669"/>
    <property type="project" value="TreeGrafter"/>
</dbReference>
<feature type="transmembrane region" description="Helical" evidence="12">
    <location>
        <begin position="144"/>
        <end position="164"/>
    </location>
</feature>
<dbReference type="GO" id="GO:0006879">
    <property type="term" value="P:intracellular iron ion homeostasis"/>
    <property type="evidence" value="ECO:0007669"/>
    <property type="project" value="TreeGrafter"/>
</dbReference>
<dbReference type="AlphaFoldDB" id="A0A507AXI9"/>
<dbReference type="Proteomes" id="UP000319257">
    <property type="component" value="Unassembled WGS sequence"/>
</dbReference>
<feature type="transmembrane region" description="Helical" evidence="12">
    <location>
        <begin position="51"/>
        <end position="71"/>
    </location>
</feature>
<evidence type="ECO:0000313" key="15">
    <source>
        <dbReference type="Proteomes" id="UP000319257"/>
    </source>
</evidence>
<evidence type="ECO:0000256" key="7">
    <source>
        <dbReference type="ARBA" id="ARBA00023002"/>
    </source>
</evidence>
<feature type="compositionally biased region" description="Basic and acidic residues" evidence="11">
    <location>
        <begin position="1027"/>
        <end position="1043"/>
    </location>
</feature>
<feature type="region of interest" description="Disordered" evidence="11">
    <location>
        <begin position="1004"/>
        <end position="1096"/>
    </location>
</feature>
<evidence type="ECO:0000256" key="9">
    <source>
        <dbReference type="ARBA" id="ARBA00023136"/>
    </source>
</evidence>
<organism evidence="14 15">
    <name type="scientific">Thyridium curvatum</name>
    <dbReference type="NCBI Taxonomy" id="1093900"/>
    <lineage>
        <taxon>Eukaryota</taxon>
        <taxon>Fungi</taxon>
        <taxon>Dikarya</taxon>
        <taxon>Ascomycota</taxon>
        <taxon>Pezizomycotina</taxon>
        <taxon>Sordariomycetes</taxon>
        <taxon>Sordariomycetidae</taxon>
        <taxon>Thyridiales</taxon>
        <taxon>Thyridiaceae</taxon>
        <taxon>Thyridium</taxon>
    </lineage>
</organism>
<feature type="region of interest" description="Disordered" evidence="11">
    <location>
        <begin position="787"/>
        <end position="939"/>
    </location>
</feature>
<keyword evidence="3" id="KW-0813">Transport</keyword>
<comment type="similarity">
    <text evidence="2">Belongs to the ferric reductase (FRE) family.</text>
</comment>
<dbReference type="GO" id="GO:0015677">
    <property type="term" value="P:copper ion import"/>
    <property type="evidence" value="ECO:0007669"/>
    <property type="project" value="TreeGrafter"/>
</dbReference>
<dbReference type="GeneID" id="41974550"/>
<dbReference type="STRING" id="1093900.A0A507AXI9"/>
<dbReference type="OrthoDB" id="10006946at2759"/>
<dbReference type="SFLD" id="SFLDG01168">
    <property type="entry name" value="Ferric_reductase_subgroup_(FRE"/>
    <property type="match status" value="1"/>
</dbReference>
<feature type="domain" description="FAD-binding FR-type" evidence="13">
    <location>
        <begin position="283"/>
        <end position="395"/>
    </location>
</feature>
<dbReference type="InParanoid" id="A0A507AXI9"/>
<keyword evidence="6 12" id="KW-1133">Transmembrane helix</keyword>
<accession>A0A507AXI9</accession>
<dbReference type="InterPro" id="IPR039261">
    <property type="entry name" value="FNR_nucleotide-bd"/>
</dbReference>
<feature type="compositionally biased region" description="Basic and acidic residues" evidence="11">
    <location>
        <begin position="831"/>
        <end position="841"/>
    </location>
</feature>
<protein>
    <recommendedName>
        <fullName evidence="13">FAD-binding FR-type domain-containing protein</fullName>
    </recommendedName>
</protein>
<evidence type="ECO:0000256" key="11">
    <source>
        <dbReference type="SAM" id="MobiDB-lite"/>
    </source>
</evidence>
<keyword evidence="8" id="KW-0406">Ion transport</keyword>
<keyword evidence="4 12" id="KW-0812">Transmembrane</keyword>
<feature type="compositionally biased region" description="Basic and acidic residues" evidence="11">
    <location>
        <begin position="878"/>
        <end position="898"/>
    </location>
</feature>
<evidence type="ECO:0000259" key="13">
    <source>
        <dbReference type="PROSITE" id="PS51384"/>
    </source>
</evidence>
<proteinExistence type="inferred from homology"/>
<evidence type="ECO:0000313" key="14">
    <source>
        <dbReference type="EMBL" id="TPX12217.1"/>
    </source>
</evidence>
<dbReference type="Gene3D" id="3.40.50.80">
    <property type="entry name" value="Nucleotide-binding domain of ferredoxin-NADP reductase (FNR) module"/>
    <property type="match status" value="1"/>
</dbReference>
<evidence type="ECO:0000256" key="12">
    <source>
        <dbReference type="SAM" id="Phobius"/>
    </source>
</evidence>
<dbReference type="PANTHER" id="PTHR32361:SF9">
    <property type="entry name" value="FERRIC REDUCTASE TRANSMEMBRANE COMPONENT 3-RELATED"/>
    <property type="match status" value="1"/>
</dbReference>
<evidence type="ECO:0000256" key="10">
    <source>
        <dbReference type="ARBA" id="ARBA00023180"/>
    </source>
</evidence>
<feature type="transmembrane region" description="Helical" evidence="12">
    <location>
        <begin position="116"/>
        <end position="137"/>
    </location>
</feature>
<keyword evidence="7" id="KW-0560">Oxidoreductase</keyword>
<keyword evidence="5" id="KW-0249">Electron transport</keyword>
<sequence>MAWGGAAPTVTGEHGSTGGQAGGQAGGAGPGRAWKPSTEFFAKRQKVSVDATITVAEGLCGLIALFVIIHWTRLIVVRMQRSRVSPVPRLLTKPVVAITRPIRNVLVRKVPGFNSAGHGLLVAAYVGINCAALFTNVDWSPGSVAARFGWVLSANYAFVVFLALKNTPLAFLTAYSYERLNSLHQIAGVATFLLLVVHGVTYTAYFGSTNKWHVMREETVIAGIVAGFAFLSIFLSAIWLRRVWYEAFYIVHWLSFVGSVVAVAFHRPEWKSKTPIILCVIGGMWATDRLIRLTRVLLYSINNYATLTPLPNGGTRIVLTKPPALAVPGKHCLVWIPGVRMLETHPFTIISTNPLEFVVNSYDGFTRDLHARAVAHPGVKLRASVEGPYGTFPDPMQYDKIILIAGGSGASYTFGLAVNLLQRMSPSATKEIVFLWAFKTHENLTWFSEHLNTLRTHAHSPKVSVALYVTRAPGSSSSAESHGPLPPIRLRTVSSQSSEILTENSPSDIEKAVLEAASHIDAHGTSTDPEKAAEEHHHSHARHEEGGNRPHRPGLHHTVSSGRPDISTLISAAISSTDKNRRVLVAACGPDSLLRVARNSTASAIRLNGPGVELHCEQFDQVEDLSISLPHPHVSRGGTSQKLFCNSASPQPVLLHSQAPNTNKALPTRKPIMDYQEYRSMKMSFSRKRARLEMERDELKFVYDQRSMRSHCVKNWDGRIQSHLSEIRRMEFLLFNSREEWTEHCEKQQALNELDRQQQGDDDAYEDDHDGAKLLAPLGQDLDTADEGVHADRSQDNKDGSPILPDGQGGDMNAEEYIDLQDPHTAGAKQRHAEEEKRDEGELPSGREPPSSAGFYFDPPLGAGQDRPRGRASPRLPGRVEHAREPSVARGGDTRGENDTAGSAQQSLIPYRPRSVSQALARHHPVPEEDSGRSYDGRPRMMAENYSVREYQALPSGRPREVYREEPRMYAPRGGFVSHDEAPRYYAVDRVTAAQREYALPESTHRPAHFVPGRTGFVHHQSSSSYSRHELHYQGYRDDERTRAPRPPPPGRVVSPAYTESTSSRPKSQREERYGSDDDPIHLETRAKKRRISLLE</sequence>
<feature type="compositionally biased region" description="Basic and acidic residues" evidence="11">
    <location>
        <begin position="1068"/>
        <end position="1086"/>
    </location>
</feature>
<dbReference type="InterPro" id="IPR051410">
    <property type="entry name" value="Ferric/Cupric_Reductase"/>
</dbReference>
<name>A0A507AXI9_9PEZI</name>
<comment type="caution">
    <text evidence="14">The sequence shown here is derived from an EMBL/GenBank/DDBJ whole genome shotgun (WGS) entry which is preliminary data.</text>
</comment>
<dbReference type="SUPFAM" id="SSF52343">
    <property type="entry name" value="Ferredoxin reductase-like, C-terminal NADP-linked domain"/>
    <property type="match status" value="1"/>
</dbReference>
<feature type="compositionally biased region" description="Basic residues" evidence="11">
    <location>
        <begin position="1087"/>
        <end position="1096"/>
    </location>
</feature>
<evidence type="ECO:0000256" key="6">
    <source>
        <dbReference type="ARBA" id="ARBA00022989"/>
    </source>
</evidence>
<dbReference type="InterPro" id="IPR013130">
    <property type="entry name" value="Fe3_Rdtase_TM_dom"/>
</dbReference>
<evidence type="ECO:0000256" key="1">
    <source>
        <dbReference type="ARBA" id="ARBA00004141"/>
    </source>
</evidence>
<reference evidence="14 15" key="1">
    <citation type="submission" date="2019-06" db="EMBL/GenBank/DDBJ databases">
        <title>Draft genome sequence of the filamentous fungus Phialemoniopsis curvata isolated from diesel fuel.</title>
        <authorList>
            <person name="Varaljay V.A."/>
            <person name="Lyon W.J."/>
            <person name="Crouch A.L."/>
            <person name="Drake C.E."/>
            <person name="Hollomon J.M."/>
            <person name="Nadeau L.J."/>
            <person name="Nunn H.S."/>
            <person name="Stevenson B.S."/>
            <person name="Bojanowski C.L."/>
            <person name="Crookes-Goodson W.J."/>
        </authorList>
    </citation>
    <scope>NUCLEOTIDE SEQUENCE [LARGE SCALE GENOMIC DNA]</scope>
    <source>
        <strain evidence="14 15">D216</strain>
    </source>
</reference>
<evidence type="ECO:0000256" key="8">
    <source>
        <dbReference type="ARBA" id="ARBA00023065"/>
    </source>
</evidence>
<gene>
    <name evidence="14" type="ORF">E0L32_007103</name>
</gene>
<feature type="compositionally biased region" description="Gly residues" evidence="11">
    <location>
        <begin position="15"/>
        <end position="30"/>
    </location>
</feature>
<evidence type="ECO:0000256" key="3">
    <source>
        <dbReference type="ARBA" id="ARBA00022448"/>
    </source>
</evidence>
<dbReference type="Pfam" id="PF08030">
    <property type="entry name" value="NAD_binding_6"/>
    <property type="match status" value="1"/>
</dbReference>
<feature type="compositionally biased region" description="Basic and acidic residues" evidence="11">
    <location>
        <begin position="787"/>
        <end position="799"/>
    </location>
</feature>
<dbReference type="GO" id="GO:0000293">
    <property type="term" value="F:ferric-chelate reductase activity"/>
    <property type="evidence" value="ECO:0007669"/>
    <property type="project" value="UniProtKB-ARBA"/>
</dbReference>
<dbReference type="Pfam" id="PF08022">
    <property type="entry name" value="FAD_binding_8"/>
    <property type="match status" value="1"/>
</dbReference>
<dbReference type="PANTHER" id="PTHR32361">
    <property type="entry name" value="FERRIC/CUPRIC REDUCTASE TRANSMEMBRANE COMPONENT"/>
    <property type="match status" value="1"/>
</dbReference>